<evidence type="ECO:0000313" key="1">
    <source>
        <dbReference type="EMBL" id="WXB16071.1"/>
    </source>
</evidence>
<dbReference type="Proteomes" id="UP001370348">
    <property type="component" value="Chromosome"/>
</dbReference>
<dbReference type="EMBL" id="CP089984">
    <property type="protein sequence ID" value="WXB16071.1"/>
    <property type="molecule type" value="Genomic_DNA"/>
</dbReference>
<name>A0ABZ2LYP6_9BACT</name>
<protein>
    <recommendedName>
        <fullName evidence="3">Lipoprotein</fullName>
    </recommendedName>
</protein>
<keyword evidence="2" id="KW-1185">Reference proteome</keyword>
<sequence length="268" mass="29626">MTRLLLPIMKIPPRWILLLSSTGMMCCGGSSSSQRIVQANDARTSAPTGPSIEWFQERSEVYCRPDSSRLELPKAFSWELGAQDASSLQLISRDRSSAVLPPLAVIIVRTSSRAEAKDVVEAARDSLRWLSPTFEDDWRTLSPNGNIPVRIAINDDSLLAESTLRPRDAPPSPLYRFVYRGLFPSRRCRLAALVRLPVQSVSSNAPDDPVTLAIARATGMRRHLEEGTELASRQQSTMDAVNLMLKAVSPLIVPFIEFAGSQAKALRR</sequence>
<organism evidence="1 2">
    <name type="scientific">Pendulispora albinea</name>
    <dbReference type="NCBI Taxonomy" id="2741071"/>
    <lineage>
        <taxon>Bacteria</taxon>
        <taxon>Pseudomonadati</taxon>
        <taxon>Myxococcota</taxon>
        <taxon>Myxococcia</taxon>
        <taxon>Myxococcales</taxon>
        <taxon>Sorangiineae</taxon>
        <taxon>Pendulisporaceae</taxon>
        <taxon>Pendulispora</taxon>
    </lineage>
</organism>
<evidence type="ECO:0000313" key="2">
    <source>
        <dbReference type="Proteomes" id="UP001370348"/>
    </source>
</evidence>
<accession>A0ABZ2LYP6</accession>
<reference evidence="1 2" key="1">
    <citation type="submission" date="2021-12" db="EMBL/GenBank/DDBJ databases">
        <title>Discovery of the Pendulisporaceae a myxobacterial family with distinct sporulation behavior and unique specialized metabolism.</title>
        <authorList>
            <person name="Garcia R."/>
            <person name="Popoff A."/>
            <person name="Bader C.D."/>
            <person name="Loehr J."/>
            <person name="Walesch S."/>
            <person name="Walt C."/>
            <person name="Boldt J."/>
            <person name="Bunk B."/>
            <person name="Haeckl F.J.F.P.J."/>
            <person name="Gunesch A.P."/>
            <person name="Birkelbach J."/>
            <person name="Nuebel U."/>
            <person name="Pietschmann T."/>
            <person name="Bach T."/>
            <person name="Mueller R."/>
        </authorList>
    </citation>
    <scope>NUCLEOTIDE SEQUENCE [LARGE SCALE GENOMIC DNA]</scope>
    <source>
        <strain evidence="1 2">MSr11954</strain>
    </source>
</reference>
<evidence type="ECO:0008006" key="3">
    <source>
        <dbReference type="Google" id="ProtNLM"/>
    </source>
</evidence>
<gene>
    <name evidence="1" type="ORF">LZC94_02090</name>
</gene>
<dbReference type="RefSeq" id="WP_394825701.1">
    <property type="nucleotide sequence ID" value="NZ_CP089984.1"/>
</dbReference>
<proteinExistence type="predicted"/>